<dbReference type="InterPro" id="IPR013785">
    <property type="entry name" value="Aldolase_TIM"/>
</dbReference>
<evidence type="ECO:0000256" key="3">
    <source>
        <dbReference type="ARBA" id="ARBA00023002"/>
    </source>
</evidence>
<dbReference type="Gene3D" id="3.20.20.70">
    <property type="entry name" value="Aldolase class I"/>
    <property type="match status" value="1"/>
</dbReference>
<evidence type="ECO:0000313" key="5">
    <source>
        <dbReference type="Proteomes" id="UP001172681"/>
    </source>
</evidence>
<evidence type="ECO:0000313" key="4">
    <source>
        <dbReference type="EMBL" id="KAJ9622829.1"/>
    </source>
</evidence>
<keyword evidence="1" id="KW-0285">Flavoprotein</keyword>
<dbReference type="AlphaFoldDB" id="A0AA38XVE2"/>
<evidence type="ECO:0000256" key="2">
    <source>
        <dbReference type="ARBA" id="ARBA00022643"/>
    </source>
</evidence>
<dbReference type="PANTHER" id="PTHR32332">
    <property type="entry name" value="2-NITROPROPANE DIOXYGENASE"/>
    <property type="match status" value="1"/>
</dbReference>
<dbReference type="InterPro" id="IPR004136">
    <property type="entry name" value="NMO"/>
</dbReference>
<comment type="caution">
    <text evidence="4">The sequence shown here is derived from an EMBL/GenBank/DDBJ whole genome shotgun (WGS) entry which is preliminary data.</text>
</comment>
<evidence type="ECO:0008006" key="6">
    <source>
        <dbReference type="Google" id="ProtNLM"/>
    </source>
</evidence>
<organism evidence="4 5">
    <name type="scientific">Knufia peltigerae</name>
    <dbReference type="NCBI Taxonomy" id="1002370"/>
    <lineage>
        <taxon>Eukaryota</taxon>
        <taxon>Fungi</taxon>
        <taxon>Dikarya</taxon>
        <taxon>Ascomycota</taxon>
        <taxon>Pezizomycotina</taxon>
        <taxon>Eurotiomycetes</taxon>
        <taxon>Chaetothyriomycetidae</taxon>
        <taxon>Chaetothyriales</taxon>
        <taxon>Trichomeriaceae</taxon>
        <taxon>Knufia</taxon>
    </lineage>
</organism>
<accession>A0AA38XVE2</accession>
<keyword evidence="5" id="KW-1185">Reference proteome</keyword>
<dbReference type="EMBL" id="JAPDRN010000105">
    <property type="protein sequence ID" value="KAJ9622829.1"/>
    <property type="molecule type" value="Genomic_DNA"/>
</dbReference>
<protein>
    <recommendedName>
        <fullName evidence="6">Nitronate monooxygenase</fullName>
    </recommendedName>
</protein>
<evidence type="ECO:0000256" key="1">
    <source>
        <dbReference type="ARBA" id="ARBA00022630"/>
    </source>
</evidence>
<gene>
    <name evidence="4" type="ORF">H2204_011438</name>
</gene>
<proteinExistence type="predicted"/>
<dbReference type="PANTHER" id="PTHR32332:SF34">
    <property type="entry name" value="2-NITROPROPANE DIOXYGENASE FAMILY, PUTATIVE-RELATED"/>
    <property type="match status" value="1"/>
</dbReference>
<dbReference type="Pfam" id="PF03060">
    <property type="entry name" value="NMO"/>
    <property type="match status" value="1"/>
</dbReference>
<reference evidence="4" key="1">
    <citation type="submission" date="2022-10" db="EMBL/GenBank/DDBJ databases">
        <title>Culturing micro-colonial fungi from biological soil crusts in the Mojave desert and describing Neophaeococcomyces mojavensis, and introducing the new genera and species Taxawa tesnikishii.</title>
        <authorList>
            <person name="Kurbessoian T."/>
            <person name="Stajich J.E."/>
        </authorList>
    </citation>
    <scope>NUCLEOTIDE SEQUENCE</scope>
    <source>
        <strain evidence="4">TK_35</strain>
    </source>
</reference>
<name>A0AA38XVE2_9EURO</name>
<keyword evidence="2" id="KW-0288">FMN</keyword>
<sequence>MSGFASSDLAVAVTQSAGLGFIGFPGSPRRLESELEQVKRSLQITNVTLVNPEILPVGVGIIIVGGRADIWSRTISKYQPAVVWLSFGSATEFDEWTTVIREASPSTKVWIQLGSVCTALEVAQVCRPDALVLQGVDAGGHGHEHGASLLTLIPEVADTLLAYGLGDLPLVAAGGIMDGRSAAAAISLGASGLTMGTRFLGAMETIIDPDVRREIFDARDGGLSTRRSRLWDDIWGPNPWPQMYDGRCLRNAIYDDVQGGLSMDQARSRLYDRDQLTASRSVKVRDVSTIWAGTGVGMVKRLESAADIVEQIQTDTRKRLRDLSRWG</sequence>
<dbReference type="SUPFAM" id="SSF51412">
    <property type="entry name" value="Inosine monophosphate dehydrogenase (IMPDH)"/>
    <property type="match status" value="1"/>
</dbReference>
<dbReference type="Proteomes" id="UP001172681">
    <property type="component" value="Unassembled WGS sequence"/>
</dbReference>
<keyword evidence="3" id="KW-0560">Oxidoreductase</keyword>
<dbReference type="CDD" id="cd04730">
    <property type="entry name" value="NPD_like"/>
    <property type="match status" value="1"/>
</dbReference>
<dbReference type="GO" id="GO:0018580">
    <property type="term" value="F:nitronate monooxygenase activity"/>
    <property type="evidence" value="ECO:0007669"/>
    <property type="project" value="InterPro"/>
</dbReference>